<evidence type="ECO:0000313" key="3">
    <source>
        <dbReference type="EMBL" id="KAK7938906.1"/>
    </source>
</evidence>
<dbReference type="Proteomes" id="UP001460270">
    <property type="component" value="Unassembled WGS sequence"/>
</dbReference>
<dbReference type="AlphaFoldDB" id="A0AAW0PT78"/>
<dbReference type="InterPro" id="IPR047167">
    <property type="entry name" value="NFE2-like"/>
</dbReference>
<feature type="compositionally biased region" description="Acidic residues" evidence="1">
    <location>
        <begin position="143"/>
        <end position="159"/>
    </location>
</feature>
<dbReference type="GO" id="GO:0000978">
    <property type="term" value="F:RNA polymerase II cis-regulatory region sequence-specific DNA binding"/>
    <property type="evidence" value="ECO:0007669"/>
    <property type="project" value="InterPro"/>
</dbReference>
<organism evidence="3 4">
    <name type="scientific">Mugilogobius chulae</name>
    <name type="common">yellowstripe goby</name>
    <dbReference type="NCBI Taxonomy" id="88201"/>
    <lineage>
        <taxon>Eukaryota</taxon>
        <taxon>Metazoa</taxon>
        <taxon>Chordata</taxon>
        <taxon>Craniata</taxon>
        <taxon>Vertebrata</taxon>
        <taxon>Euteleostomi</taxon>
        <taxon>Actinopterygii</taxon>
        <taxon>Neopterygii</taxon>
        <taxon>Teleostei</taxon>
        <taxon>Neoteleostei</taxon>
        <taxon>Acanthomorphata</taxon>
        <taxon>Gobiaria</taxon>
        <taxon>Gobiiformes</taxon>
        <taxon>Gobioidei</taxon>
        <taxon>Gobiidae</taxon>
        <taxon>Gobionellinae</taxon>
        <taxon>Mugilogobius</taxon>
    </lineage>
</organism>
<dbReference type="GO" id="GO:0005634">
    <property type="term" value="C:nucleus"/>
    <property type="evidence" value="ECO:0007669"/>
    <property type="project" value="TreeGrafter"/>
</dbReference>
<comment type="caution">
    <text evidence="3">The sequence shown here is derived from an EMBL/GenBank/DDBJ whole genome shotgun (WGS) entry which is preliminary data.</text>
</comment>
<dbReference type="PANTHER" id="PTHR24411:SF55">
    <property type="entry name" value="SEGMENTATION PROTEIN CAP'N'COLLAR"/>
    <property type="match status" value="1"/>
</dbReference>
<feature type="chain" id="PRO_5043575633" evidence="2">
    <location>
        <begin position="25"/>
        <end position="403"/>
    </location>
</feature>
<dbReference type="GO" id="GO:0000981">
    <property type="term" value="F:DNA-binding transcription factor activity, RNA polymerase II-specific"/>
    <property type="evidence" value="ECO:0007669"/>
    <property type="project" value="TreeGrafter"/>
</dbReference>
<feature type="region of interest" description="Disordered" evidence="1">
    <location>
        <begin position="237"/>
        <end position="256"/>
    </location>
</feature>
<evidence type="ECO:0000256" key="2">
    <source>
        <dbReference type="SAM" id="SignalP"/>
    </source>
</evidence>
<feature type="region of interest" description="Disordered" evidence="1">
    <location>
        <begin position="302"/>
        <end position="403"/>
    </location>
</feature>
<keyword evidence="2" id="KW-0732">Signal</keyword>
<dbReference type="PANTHER" id="PTHR24411">
    <property type="entry name" value="NUCLEAR FACTOR ERYTHROID 2-RELATED FACTOR"/>
    <property type="match status" value="1"/>
</dbReference>
<sequence>MQYQKKASLLEGLIQAALLLSLCGVRVDVELEPGPQSLLLGPTSALTPTHLRNLRNAHPKHPDLDLFFTSRRLLGWVRRLDRLQVPPQELETWLVQQDPSPLPMRLLHTDPDRLILPEEPGDQRWEEPEDIHTQVYRQHVEPEDQDTVDTETETEDWDVQESAGRGQDEDRLSSASLQECLRLLEAFPLTQEQQELDLLDLMEPQVQTAAAEQGGPLMDGYFQHGADSAQELLPLLPSDQLTDPAPSPPLSSGPSSFLLDEAELEELSGGLDDILGDADMLEEMSLLELELEEGGFGEELSERLEEHGYLDPELSRRTSQLSLSRDRSAEEEEEEAHTRQTDVEEELDSDSGLSLDSSHSPASPSHSEASSYTSSSLHLLHLPPHLPFFHKSPSKKNHWTRRS</sequence>
<name>A0AAW0PT78_9GOBI</name>
<evidence type="ECO:0000313" key="4">
    <source>
        <dbReference type="Proteomes" id="UP001460270"/>
    </source>
</evidence>
<evidence type="ECO:0000256" key="1">
    <source>
        <dbReference type="SAM" id="MobiDB-lite"/>
    </source>
</evidence>
<feature type="compositionally biased region" description="Basic residues" evidence="1">
    <location>
        <begin position="392"/>
        <end position="403"/>
    </location>
</feature>
<feature type="compositionally biased region" description="Basic and acidic residues" evidence="1">
    <location>
        <begin position="302"/>
        <end position="316"/>
    </location>
</feature>
<feature type="region of interest" description="Disordered" evidence="1">
    <location>
        <begin position="136"/>
        <end position="172"/>
    </location>
</feature>
<feature type="signal peptide" evidence="2">
    <location>
        <begin position="1"/>
        <end position="24"/>
    </location>
</feature>
<protein>
    <submittedName>
        <fullName evidence="3">Uncharacterized protein</fullName>
    </submittedName>
</protein>
<accession>A0AAW0PT78</accession>
<dbReference type="EMBL" id="JBBPFD010000002">
    <property type="protein sequence ID" value="KAK7938906.1"/>
    <property type="molecule type" value="Genomic_DNA"/>
</dbReference>
<proteinExistence type="predicted"/>
<gene>
    <name evidence="3" type="ORF">WMY93_002232</name>
</gene>
<reference evidence="4" key="1">
    <citation type="submission" date="2024-04" db="EMBL/GenBank/DDBJ databases">
        <title>Salinicola lusitanus LLJ914,a marine bacterium isolated from the Okinawa Trough.</title>
        <authorList>
            <person name="Li J."/>
        </authorList>
    </citation>
    <scope>NUCLEOTIDE SEQUENCE [LARGE SCALE GENOMIC DNA]</scope>
</reference>
<keyword evidence="4" id="KW-1185">Reference proteome</keyword>
<feature type="compositionally biased region" description="Low complexity" evidence="1">
    <location>
        <begin position="350"/>
        <end position="391"/>
    </location>
</feature>